<gene>
    <name evidence="1" type="ORF">S03H2_08486</name>
</gene>
<sequence length="63" mass="7453">MSEHKKGEKTVFDCFRDLIKLNQISFKNGKYFLNNNFDCRKLSSSKIKEILKPILINPYNDIN</sequence>
<accession>X1ENH8</accession>
<protein>
    <submittedName>
        <fullName evidence="1">Uncharacterized protein</fullName>
    </submittedName>
</protein>
<feature type="non-terminal residue" evidence="1">
    <location>
        <position position="63"/>
    </location>
</feature>
<comment type="caution">
    <text evidence="1">The sequence shown here is derived from an EMBL/GenBank/DDBJ whole genome shotgun (WGS) entry which is preliminary data.</text>
</comment>
<dbReference type="AlphaFoldDB" id="X1ENH8"/>
<proteinExistence type="predicted"/>
<reference evidence="1" key="1">
    <citation type="journal article" date="2014" name="Front. Microbiol.">
        <title>High frequency of phylogenetically diverse reductive dehalogenase-homologous genes in deep subseafloor sedimentary metagenomes.</title>
        <authorList>
            <person name="Kawai M."/>
            <person name="Futagami T."/>
            <person name="Toyoda A."/>
            <person name="Takaki Y."/>
            <person name="Nishi S."/>
            <person name="Hori S."/>
            <person name="Arai W."/>
            <person name="Tsubouchi T."/>
            <person name="Morono Y."/>
            <person name="Uchiyama I."/>
            <person name="Ito T."/>
            <person name="Fujiyama A."/>
            <person name="Inagaki F."/>
            <person name="Takami H."/>
        </authorList>
    </citation>
    <scope>NUCLEOTIDE SEQUENCE</scope>
    <source>
        <strain evidence="1">Expedition CK06-06</strain>
    </source>
</reference>
<dbReference type="EMBL" id="BARU01004131">
    <property type="protein sequence ID" value="GAH18664.1"/>
    <property type="molecule type" value="Genomic_DNA"/>
</dbReference>
<organism evidence="1">
    <name type="scientific">marine sediment metagenome</name>
    <dbReference type="NCBI Taxonomy" id="412755"/>
    <lineage>
        <taxon>unclassified sequences</taxon>
        <taxon>metagenomes</taxon>
        <taxon>ecological metagenomes</taxon>
    </lineage>
</organism>
<evidence type="ECO:0000313" key="1">
    <source>
        <dbReference type="EMBL" id="GAH18664.1"/>
    </source>
</evidence>
<name>X1ENH8_9ZZZZ</name>